<proteinExistence type="predicted"/>
<evidence type="ECO:0008006" key="3">
    <source>
        <dbReference type="Google" id="ProtNLM"/>
    </source>
</evidence>
<evidence type="ECO:0000313" key="1">
    <source>
        <dbReference type="EMBL" id="KAA1260233.1"/>
    </source>
</evidence>
<dbReference type="Pfam" id="PF19570">
    <property type="entry name" value="DUF6088"/>
    <property type="match status" value="1"/>
</dbReference>
<comment type="caution">
    <text evidence="1">The sequence shown here is derived from an EMBL/GenBank/DDBJ whole genome shotgun (WGS) entry which is preliminary data.</text>
</comment>
<name>A0A5B1CLL8_9BACT</name>
<dbReference type="InterPro" id="IPR045738">
    <property type="entry name" value="DUF6088"/>
</dbReference>
<evidence type="ECO:0000313" key="2">
    <source>
        <dbReference type="Proteomes" id="UP000322699"/>
    </source>
</evidence>
<keyword evidence="2" id="KW-1185">Reference proteome</keyword>
<accession>A0A5B1CLL8</accession>
<dbReference type="OrthoDB" id="9798200at2"/>
<dbReference type="RefSeq" id="WP_068266285.1">
    <property type="nucleotide sequence ID" value="NZ_LWSK01000116.1"/>
</dbReference>
<dbReference type="EMBL" id="VRLW01000001">
    <property type="protein sequence ID" value="KAA1260233.1"/>
    <property type="molecule type" value="Genomic_DNA"/>
</dbReference>
<sequence>MTQTIAAKALSRIYGKGRGWAFSQADFADLAGATTINSVFRRLVEEGTIRRVQTGLYDYPRYSDLLQQSLGPDILQVASALARKFRWQIQPDGASALNLMGLSTQVPAQYVFHSDGPTREYEINQTKLRFRRVATRETKFKHPESAVIVHGLKSLGPQHIDAKTIARIRDWLPDSQRSQVLKDTKTVTQWVRAAIREICKESVHG</sequence>
<gene>
    <name evidence="1" type="ORF">LF1_27720</name>
</gene>
<protein>
    <recommendedName>
        <fullName evidence="3">AbiEi antitoxin C-terminal domain-containing protein</fullName>
    </recommendedName>
</protein>
<dbReference type="Proteomes" id="UP000322699">
    <property type="component" value="Unassembled WGS sequence"/>
</dbReference>
<organism evidence="1 2">
    <name type="scientific">Rubripirellula obstinata</name>
    <dbReference type="NCBI Taxonomy" id="406547"/>
    <lineage>
        <taxon>Bacteria</taxon>
        <taxon>Pseudomonadati</taxon>
        <taxon>Planctomycetota</taxon>
        <taxon>Planctomycetia</taxon>
        <taxon>Pirellulales</taxon>
        <taxon>Pirellulaceae</taxon>
        <taxon>Rubripirellula</taxon>
    </lineage>
</organism>
<reference evidence="1 2" key="1">
    <citation type="submission" date="2019-08" db="EMBL/GenBank/DDBJ databases">
        <title>Deep-cultivation of Planctomycetes and their phenomic and genomic characterization uncovers novel biology.</title>
        <authorList>
            <person name="Wiegand S."/>
            <person name="Jogler M."/>
            <person name="Boedeker C."/>
            <person name="Pinto D."/>
            <person name="Vollmers J."/>
            <person name="Rivas-Marin E."/>
            <person name="Kohn T."/>
            <person name="Peeters S.H."/>
            <person name="Heuer A."/>
            <person name="Rast P."/>
            <person name="Oberbeckmann S."/>
            <person name="Bunk B."/>
            <person name="Jeske O."/>
            <person name="Meyerdierks A."/>
            <person name="Storesund J.E."/>
            <person name="Kallscheuer N."/>
            <person name="Luecker S."/>
            <person name="Lage O.M."/>
            <person name="Pohl T."/>
            <person name="Merkel B.J."/>
            <person name="Hornburger P."/>
            <person name="Mueller R.-W."/>
            <person name="Bruemmer F."/>
            <person name="Labrenz M."/>
            <person name="Spormann A.M."/>
            <person name="Op Den Camp H."/>
            <person name="Overmann J."/>
            <person name="Amann R."/>
            <person name="Jetten M.S.M."/>
            <person name="Mascher T."/>
            <person name="Medema M.H."/>
            <person name="Devos D.P."/>
            <person name="Kaster A.-K."/>
            <person name="Ovreas L."/>
            <person name="Rohde M."/>
            <person name="Galperin M.Y."/>
            <person name="Jogler C."/>
        </authorList>
    </citation>
    <scope>NUCLEOTIDE SEQUENCE [LARGE SCALE GENOMIC DNA]</scope>
    <source>
        <strain evidence="1 2">LF1</strain>
    </source>
</reference>
<dbReference type="AlphaFoldDB" id="A0A5B1CLL8"/>